<sequence>MESTEKRQVYFGERFCSTPNVHAPSTGPNHSLIFFIVSMSGAVDHQFSILQHSPIGLRLSRLDEELGADLREHGLSGVNLMTYTIEKKLNAQTLSSVLMLIVRWRTKAKLRASKRRRLADMRTKTEATENHVEMTNLNNMSGNSLVHP</sequence>
<gene>
    <name evidence="1" type="ORF">DICVIV_04365</name>
</gene>
<name>A0A0D8Y4J4_DICVI</name>
<dbReference type="OrthoDB" id="5872039at2759"/>
<dbReference type="STRING" id="29172.A0A0D8Y4J4"/>
<keyword evidence="2" id="KW-1185">Reference proteome</keyword>
<dbReference type="AlphaFoldDB" id="A0A0D8Y4J4"/>
<organism evidence="1 2">
    <name type="scientific">Dictyocaulus viviparus</name>
    <name type="common">Bovine lungworm</name>
    <dbReference type="NCBI Taxonomy" id="29172"/>
    <lineage>
        <taxon>Eukaryota</taxon>
        <taxon>Metazoa</taxon>
        <taxon>Ecdysozoa</taxon>
        <taxon>Nematoda</taxon>
        <taxon>Chromadorea</taxon>
        <taxon>Rhabditida</taxon>
        <taxon>Rhabditina</taxon>
        <taxon>Rhabditomorpha</taxon>
        <taxon>Strongyloidea</taxon>
        <taxon>Metastrongylidae</taxon>
        <taxon>Dictyocaulus</taxon>
    </lineage>
</organism>
<accession>A0A0D8Y4J4</accession>
<reference evidence="1 2" key="1">
    <citation type="submission" date="2013-11" db="EMBL/GenBank/DDBJ databases">
        <title>Draft genome of the bovine lungworm Dictyocaulus viviparus.</title>
        <authorList>
            <person name="Mitreva M."/>
        </authorList>
    </citation>
    <scope>NUCLEOTIDE SEQUENCE [LARGE SCALE GENOMIC DNA]</scope>
    <source>
        <strain evidence="1 2">HannoverDv2000</strain>
    </source>
</reference>
<evidence type="ECO:0000313" key="2">
    <source>
        <dbReference type="Proteomes" id="UP000053766"/>
    </source>
</evidence>
<proteinExistence type="predicted"/>
<evidence type="ECO:0000313" key="1">
    <source>
        <dbReference type="EMBL" id="KJH49486.1"/>
    </source>
</evidence>
<dbReference type="Proteomes" id="UP000053766">
    <property type="component" value="Unassembled WGS sequence"/>
</dbReference>
<reference evidence="2" key="2">
    <citation type="journal article" date="2016" name="Sci. Rep.">
        <title>Dictyocaulus viviparus genome, variome and transcriptome elucidate lungworm biology and support future intervention.</title>
        <authorList>
            <person name="McNulty S.N."/>
            <person name="Strube C."/>
            <person name="Rosa B.A."/>
            <person name="Martin J.C."/>
            <person name="Tyagi R."/>
            <person name="Choi Y.J."/>
            <person name="Wang Q."/>
            <person name="Hallsworth Pepin K."/>
            <person name="Zhang X."/>
            <person name="Ozersky P."/>
            <person name="Wilson R.K."/>
            <person name="Sternberg P.W."/>
            <person name="Gasser R.B."/>
            <person name="Mitreva M."/>
        </authorList>
    </citation>
    <scope>NUCLEOTIDE SEQUENCE [LARGE SCALE GENOMIC DNA]</scope>
    <source>
        <strain evidence="2">HannoverDv2000</strain>
    </source>
</reference>
<dbReference type="EMBL" id="KN716233">
    <property type="protein sequence ID" value="KJH49486.1"/>
    <property type="molecule type" value="Genomic_DNA"/>
</dbReference>
<protein>
    <submittedName>
        <fullName evidence="1">Uncharacterized protein</fullName>
    </submittedName>
</protein>